<dbReference type="NCBIfam" id="TIGR03217">
    <property type="entry name" value="4OH_2_O_val_ald"/>
    <property type="match status" value="1"/>
</dbReference>
<dbReference type="CDD" id="cd07943">
    <property type="entry name" value="DRE_TIM_HOA"/>
    <property type="match status" value="1"/>
</dbReference>
<keyword evidence="2 7" id="KW-0479">Metal-binding</keyword>
<feature type="active site" description="Proton acceptor" evidence="7">
    <location>
        <position position="19"/>
    </location>
</feature>
<dbReference type="GO" id="GO:0008701">
    <property type="term" value="F:4-hydroxy-2-oxovalerate aldolase activity"/>
    <property type="evidence" value="ECO:0007669"/>
    <property type="project" value="UniProtKB-UniRule"/>
</dbReference>
<dbReference type="GO" id="GO:0009098">
    <property type="term" value="P:L-leucine biosynthetic process"/>
    <property type="evidence" value="ECO:0007669"/>
    <property type="project" value="TreeGrafter"/>
</dbReference>
<evidence type="ECO:0000313" key="11">
    <source>
        <dbReference type="Proteomes" id="UP000649739"/>
    </source>
</evidence>
<feature type="binding site" evidence="7">
    <location>
        <position position="198"/>
    </location>
    <ligand>
        <name>Mn(2+)</name>
        <dbReference type="ChEBI" id="CHEBI:29035"/>
    </ligand>
</feature>
<dbReference type="PANTHER" id="PTHR10277">
    <property type="entry name" value="HOMOCITRATE SYNTHASE-RELATED"/>
    <property type="match status" value="1"/>
</dbReference>
<comment type="catalytic activity">
    <reaction evidence="6">
        <text>(S)-4-hydroxy-2-oxohexanoate = propanal + pyruvate</text>
        <dbReference type="Rhea" id="RHEA:36003"/>
        <dbReference type="ChEBI" id="CHEBI:15361"/>
        <dbReference type="ChEBI" id="CHEBI:17153"/>
        <dbReference type="ChEBI" id="CHEBI:73142"/>
        <dbReference type="EC" id="4.1.3.43"/>
    </reaction>
    <physiologicalReaction direction="left-to-right" evidence="6">
        <dbReference type="Rhea" id="RHEA:36004"/>
    </physiologicalReaction>
</comment>
<evidence type="ECO:0000256" key="6">
    <source>
        <dbReference type="ARBA" id="ARBA00023518"/>
    </source>
</evidence>
<feature type="binding site" evidence="7">
    <location>
        <begin position="15"/>
        <end position="16"/>
    </location>
    <ligand>
        <name>substrate</name>
    </ligand>
</feature>
<keyword evidence="4 7" id="KW-0464">Manganese</keyword>
<reference evidence="10" key="2">
    <citation type="submission" date="2020-09" db="EMBL/GenBank/DDBJ databases">
        <authorList>
            <person name="Sun Q."/>
            <person name="Ohkuma M."/>
        </authorList>
    </citation>
    <scope>NUCLEOTIDE SEQUENCE</scope>
    <source>
        <strain evidence="10">JCM 3090</strain>
    </source>
</reference>
<dbReference type="AlphaFoldDB" id="A0A8J3BEZ3"/>
<accession>A0A8J3BEZ3</accession>
<evidence type="ECO:0000259" key="9">
    <source>
        <dbReference type="PROSITE" id="PS50991"/>
    </source>
</evidence>
<evidence type="ECO:0000256" key="4">
    <source>
        <dbReference type="ARBA" id="ARBA00023211"/>
    </source>
</evidence>
<dbReference type="RefSeq" id="WP_189171312.1">
    <property type="nucleotide sequence ID" value="NZ_BMQB01000008.1"/>
</dbReference>
<keyword evidence="3 7" id="KW-0058">Aromatic hydrocarbons catabolism</keyword>
<feature type="binding site" evidence="7">
    <location>
        <position position="169"/>
    </location>
    <ligand>
        <name>substrate</name>
    </ligand>
</feature>
<sequence length="342" mass="36247">MSGTPRLYIQDVTLRDGMHAIAHRYTVDDVRRIATALDAAGVAAIEVAHGDGLAGSSVTYGHGAAADADWIAAAADVLTRARLTTLLLPGIGTIADLRAARDLGVTSVRIATHCTEADIAAQHIAWARDNGMDVSGFLMMSHMFDPAGLAAQAKLMESYGAHCVYVTDSGGRLLMSDVAERVDAYRQVLDPATQIGIHAHHNLSLGVANSIVAVEHGTTRVDASLAGMGAGAGNAPLEVFVANAELLGWTHGCDVFALMDAAEDIVRPLQDRPVRVDRETLSLGYAGVYSSFLRHAERASARYGVDVREILLELGRRRMVGGQEDMIVDVALDLAGAKEDDQ</sequence>
<feature type="binding site" evidence="7">
    <location>
        <position position="200"/>
    </location>
    <ligand>
        <name>Mn(2+)</name>
        <dbReference type="ChEBI" id="CHEBI:29035"/>
    </ligand>
</feature>
<dbReference type="GO" id="GO:0030145">
    <property type="term" value="F:manganese ion binding"/>
    <property type="evidence" value="ECO:0007669"/>
    <property type="project" value="UniProtKB-UniRule"/>
</dbReference>
<comment type="caution">
    <text evidence="10">The sequence shown here is derived from an EMBL/GenBank/DDBJ whole genome shotgun (WGS) entry which is preliminary data.</text>
</comment>
<dbReference type="InterPro" id="IPR012425">
    <property type="entry name" value="DmpG_comm"/>
</dbReference>
<evidence type="ECO:0000256" key="3">
    <source>
        <dbReference type="ARBA" id="ARBA00022797"/>
    </source>
</evidence>
<dbReference type="GO" id="GO:0003852">
    <property type="term" value="F:2-isopropylmalate synthase activity"/>
    <property type="evidence" value="ECO:0007669"/>
    <property type="project" value="TreeGrafter"/>
</dbReference>
<feature type="binding site" evidence="7">
    <location>
        <position position="289"/>
    </location>
    <ligand>
        <name>substrate</name>
    </ligand>
</feature>
<keyword evidence="11" id="KW-1185">Reference proteome</keyword>
<reference evidence="10" key="1">
    <citation type="journal article" date="2014" name="Int. J. Syst. Evol. Microbiol.">
        <title>Complete genome sequence of Corynebacterium casei LMG S-19264T (=DSM 44701T), isolated from a smear-ripened cheese.</title>
        <authorList>
            <consortium name="US DOE Joint Genome Institute (JGI-PGF)"/>
            <person name="Walter F."/>
            <person name="Albersmeier A."/>
            <person name="Kalinowski J."/>
            <person name="Ruckert C."/>
        </authorList>
    </citation>
    <scope>NUCLEOTIDE SEQUENCE</scope>
    <source>
        <strain evidence="10">JCM 3090</strain>
    </source>
</reference>
<dbReference type="InterPro" id="IPR050073">
    <property type="entry name" value="2-IPM_HCS-like"/>
</dbReference>
<dbReference type="Gene3D" id="3.20.20.70">
    <property type="entry name" value="Aldolase class I"/>
    <property type="match status" value="1"/>
</dbReference>
<feature type="domain" description="Pyruvate carboxyltransferase" evidence="9">
    <location>
        <begin position="7"/>
        <end position="259"/>
    </location>
</feature>
<comment type="similarity">
    <text evidence="1 7">Belongs to the 4-hydroxy-2-oxovalerate aldolase family.</text>
</comment>
<organism evidence="10 11">
    <name type="scientific">Pilimelia anulata</name>
    <dbReference type="NCBI Taxonomy" id="53371"/>
    <lineage>
        <taxon>Bacteria</taxon>
        <taxon>Bacillati</taxon>
        <taxon>Actinomycetota</taxon>
        <taxon>Actinomycetes</taxon>
        <taxon>Micromonosporales</taxon>
        <taxon>Micromonosporaceae</taxon>
        <taxon>Pilimelia</taxon>
    </lineage>
</organism>
<evidence type="ECO:0000313" key="10">
    <source>
        <dbReference type="EMBL" id="GGK02555.1"/>
    </source>
</evidence>
<dbReference type="SUPFAM" id="SSF51569">
    <property type="entry name" value="Aldolase"/>
    <property type="match status" value="1"/>
</dbReference>
<evidence type="ECO:0000256" key="8">
    <source>
        <dbReference type="NCBIfam" id="TIGR03217"/>
    </source>
</evidence>
<comment type="catalytic activity">
    <reaction evidence="7">
        <text>(S)-4-hydroxy-2-oxopentanoate = acetaldehyde + pyruvate</text>
        <dbReference type="Rhea" id="RHEA:22624"/>
        <dbReference type="ChEBI" id="CHEBI:15343"/>
        <dbReference type="ChEBI" id="CHEBI:15361"/>
        <dbReference type="ChEBI" id="CHEBI:73143"/>
        <dbReference type="EC" id="4.1.3.39"/>
    </reaction>
</comment>
<dbReference type="PROSITE" id="PS50991">
    <property type="entry name" value="PYR_CT"/>
    <property type="match status" value="1"/>
</dbReference>
<evidence type="ECO:0000256" key="7">
    <source>
        <dbReference type="HAMAP-Rule" id="MF_01656"/>
    </source>
</evidence>
<dbReference type="SUPFAM" id="SSF89000">
    <property type="entry name" value="post-HMGL domain-like"/>
    <property type="match status" value="1"/>
</dbReference>
<feature type="binding site" evidence="7">
    <location>
        <position position="198"/>
    </location>
    <ligand>
        <name>substrate</name>
    </ligand>
</feature>
<dbReference type="InterPro" id="IPR035685">
    <property type="entry name" value="DRE_TIM_HOA"/>
</dbReference>
<dbReference type="Pfam" id="PF07836">
    <property type="entry name" value="DmpG_comm"/>
    <property type="match status" value="1"/>
</dbReference>
<proteinExistence type="inferred from homology"/>
<gene>
    <name evidence="10" type="ORF">GCM10010123_35610</name>
</gene>
<evidence type="ECO:0000256" key="1">
    <source>
        <dbReference type="ARBA" id="ARBA00008944"/>
    </source>
</evidence>
<dbReference type="InterPro" id="IPR013785">
    <property type="entry name" value="Aldolase_TIM"/>
</dbReference>
<feature type="site" description="Transition state stabilizer" evidence="7">
    <location>
        <position position="15"/>
    </location>
</feature>
<dbReference type="InterPro" id="IPR000891">
    <property type="entry name" value="PYR_CT"/>
</dbReference>
<dbReference type="InterPro" id="IPR017629">
    <property type="entry name" value="4OH_2_O-val_aldolase"/>
</dbReference>
<name>A0A8J3BEZ3_9ACTN</name>
<dbReference type="NCBIfam" id="NF006049">
    <property type="entry name" value="PRK08195.1"/>
    <property type="match status" value="1"/>
</dbReference>
<feature type="binding site" evidence="7">
    <location>
        <position position="16"/>
    </location>
    <ligand>
        <name>Mn(2+)</name>
        <dbReference type="ChEBI" id="CHEBI:29035"/>
    </ligand>
</feature>
<dbReference type="HAMAP" id="MF_01656">
    <property type="entry name" value="HOA"/>
    <property type="match status" value="1"/>
</dbReference>
<dbReference type="Gene3D" id="1.10.8.60">
    <property type="match status" value="1"/>
</dbReference>
<dbReference type="Pfam" id="PF00682">
    <property type="entry name" value="HMGL-like"/>
    <property type="match status" value="1"/>
</dbReference>
<dbReference type="EMBL" id="BMQB01000008">
    <property type="protein sequence ID" value="GGK02555.1"/>
    <property type="molecule type" value="Genomic_DNA"/>
</dbReference>
<dbReference type="Proteomes" id="UP000649739">
    <property type="component" value="Unassembled WGS sequence"/>
</dbReference>
<protein>
    <recommendedName>
        <fullName evidence="7 8">4-hydroxy-2-oxovalerate aldolase</fullName>
        <shortName evidence="7">HOA</shortName>
        <ecNumber evidence="7 8">4.1.3.39</ecNumber>
    </recommendedName>
    <alternativeName>
        <fullName evidence="7">4-hydroxy-2-keto-pentanoic acid aldolase</fullName>
    </alternativeName>
    <alternativeName>
        <fullName evidence="7">4-hydroxy-2-oxopentanoate aldolase</fullName>
    </alternativeName>
</protein>
<evidence type="ECO:0000256" key="5">
    <source>
        <dbReference type="ARBA" id="ARBA00023239"/>
    </source>
</evidence>
<dbReference type="EC" id="4.1.3.39" evidence="7 8"/>
<evidence type="ECO:0000256" key="2">
    <source>
        <dbReference type="ARBA" id="ARBA00022723"/>
    </source>
</evidence>
<dbReference type="PANTHER" id="PTHR10277:SF9">
    <property type="entry name" value="2-ISOPROPYLMALATE SYNTHASE 1, CHLOROPLASTIC-RELATED"/>
    <property type="match status" value="1"/>
</dbReference>
<keyword evidence="5 7" id="KW-0456">Lyase</keyword>